<geneLocation type="mitochondrion" evidence="2"/>
<keyword evidence="1" id="KW-0472">Membrane</keyword>
<organism evidence="2">
    <name type="scientific">Neolethaeus assamensis</name>
    <dbReference type="NCBI Taxonomy" id="1589711"/>
    <lineage>
        <taxon>Eukaryota</taxon>
        <taxon>Metazoa</taxon>
        <taxon>Ecdysozoa</taxon>
        <taxon>Arthropoda</taxon>
        <taxon>Hexapoda</taxon>
        <taxon>Insecta</taxon>
        <taxon>Pterygota</taxon>
        <taxon>Neoptera</taxon>
        <taxon>Paraneoptera</taxon>
        <taxon>Hemiptera</taxon>
        <taxon>Heteroptera</taxon>
        <taxon>Panheteroptera</taxon>
        <taxon>Pentatomomorpha</taxon>
        <taxon>Lygaeoidea</taxon>
        <taxon>Rhyparochromidae</taxon>
        <taxon>Rhyparochrominae</taxon>
        <taxon>Neolethaeus</taxon>
    </lineage>
</organism>
<keyword evidence="1" id="KW-0812">Transmembrane</keyword>
<gene>
    <name evidence="2" type="primary">ND6</name>
</gene>
<dbReference type="CTD" id="4541"/>
<feature type="transmembrane region" description="Helical" evidence="1">
    <location>
        <begin position="46"/>
        <end position="66"/>
    </location>
</feature>
<sequence>MMNLMMMMLTIMFMTTKHPLSLGIIIIAQTLNIAMMTGMYMGTFWFSYIIVITMISGMLVLFIYMASVASNEKFLPSIKLSMTMFLMIMISSITQYIYPTEKMEQLNIKTDLNVEDTSLLLLFNTNSTLLTMTMVLYLLFSMTVISYIVNIYEGPLRTNK</sequence>
<evidence type="ECO:0000313" key="2">
    <source>
        <dbReference type="EMBL" id="AST10200.1"/>
    </source>
</evidence>
<reference evidence="2" key="1">
    <citation type="thesis" date="2017" institute="China Agricultural University">
        <title>Studies on the comparative mitochondrial genomics and phylogeny of Heteroptera (Insecta: Hemiptera).</title>
        <authorList>
            <person name="Jiang P."/>
        </authorList>
    </citation>
    <scope>NUCLEOTIDE SEQUENCE</scope>
</reference>
<evidence type="ECO:0000256" key="1">
    <source>
        <dbReference type="SAM" id="Phobius"/>
    </source>
</evidence>
<feature type="transmembrane region" description="Helical" evidence="1">
    <location>
        <begin position="78"/>
        <end position="98"/>
    </location>
</feature>
<name>A0A343ISH5_9HEMI</name>
<keyword evidence="2" id="KW-0496">Mitochondrion</keyword>
<accession>A0A343ISH5</accession>
<dbReference type="EMBL" id="KX505856">
    <property type="protein sequence ID" value="AST10200.1"/>
    <property type="molecule type" value="Genomic_DNA"/>
</dbReference>
<feature type="transmembrane region" description="Helical" evidence="1">
    <location>
        <begin position="129"/>
        <end position="152"/>
    </location>
</feature>
<protein>
    <submittedName>
        <fullName evidence="2">NADH dehydrogenase subunit 6</fullName>
    </submittedName>
</protein>
<keyword evidence="1" id="KW-1133">Transmembrane helix</keyword>
<dbReference type="AlphaFoldDB" id="A0A343ISH5"/>
<dbReference type="RefSeq" id="YP_009472970.1">
    <property type="nucleotide sequence ID" value="NC_037375.1"/>
</dbReference>
<dbReference type="GeneID" id="37277092"/>
<proteinExistence type="predicted"/>